<dbReference type="InterPro" id="IPR055592">
    <property type="entry name" value="DUF7168"/>
</dbReference>
<dbReference type="PIRSF" id="PIRSF028111">
    <property type="entry name" value="UCP028111"/>
    <property type="match status" value="1"/>
</dbReference>
<dbReference type="PATRIC" id="fig|754477.3.peg.797"/>
<name>I1YGD4_METFJ</name>
<dbReference type="HOGENOM" id="CLU_093461_1_0_6"/>
<sequence>MNPDILDKIKKCLRLAKSSNPHEAATALRQAQTLMKKHGISMDDVVISDVDARLTPSGAGKTPPSHIAILVDMVCQAFGAQAIYTQLLDRKSWTMKGYLEFIGINGAASISAYAYEVLLRQLKRARSEYIKSLNKRLKQSTKVRRADIFCQGWVLAVSEQITPHQNTKAEKNALTKYIDNRWSDKLKSKAPLDRTGKARNHDYSAFDSGVSEGKKVQFHQGVNGRKQAAIGNG</sequence>
<dbReference type="Pfam" id="PF10979">
    <property type="entry name" value="DUF2786"/>
    <property type="match status" value="1"/>
</dbReference>
<protein>
    <submittedName>
        <fullName evidence="3">Uncharacterized protein</fullName>
    </submittedName>
</protein>
<dbReference type="RefSeq" id="WP_014703398.1">
    <property type="nucleotide sequence ID" value="NC_017856.1"/>
</dbReference>
<dbReference type="InterPro" id="IPR024498">
    <property type="entry name" value="DUF2786"/>
</dbReference>
<accession>I1YGD4</accession>
<dbReference type="EMBL" id="CP003380">
    <property type="protein sequence ID" value="AFJ01977.1"/>
    <property type="molecule type" value="Genomic_DNA"/>
</dbReference>
<feature type="domain" description="DUF2786" evidence="1">
    <location>
        <begin position="5"/>
        <end position="42"/>
    </location>
</feature>
<evidence type="ECO:0000259" key="2">
    <source>
        <dbReference type="Pfam" id="PF23771"/>
    </source>
</evidence>
<proteinExistence type="predicted"/>
<evidence type="ECO:0000259" key="1">
    <source>
        <dbReference type="Pfam" id="PF10979"/>
    </source>
</evidence>
<evidence type="ECO:0000313" key="3">
    <source>
        <dbReference type="EMBL" id="AFJ01977.1"/>
    </source>
</evidence>
<dbReference type="Pfam" id="PF23771">
    <property type="entry name" value="DUF7168"/>
    <property type="match status" value="1"/>
</dbReference>
<dbReference type="Proteomes" id="UP000009145">
    <property type="component" value="Chromosome"/>
</dbReference>
<dbReference type="InterPro" id="IPR016868">
    <property type="entry name" value="Phage_B3_Orf5"/>
</dbReference>
<evidence type="ECO:0000313" key="4">
    <source>
        <dbReference type="Proteomes" id="UP000009145"/>
    </source>
</evidence>
<dbReference type="OrthoDB" id="7275531at2"/>
<reference evidence="3 4" key="1">
    <citation type="journal article" date="2012" name="J. Bacteriol.">
        <title>Complete genome sequences of Methylophaga sp. strain JAM1 and Methylophaga sp. strain JAM7.</title>
        <authorList>
            <person name="Villeneuve C."/>
            <person name="Martineau C."/>
            <person name="Mauffrey F."/>
            <person name="Villemur R."/>
        </authorList>
    </citation>
    <scope>NUCLEOTIDE SEQUENCE [LARGE SCALE GENOMIC DNA]</scope>
    <source>
        <strain evidence="3 4">JAM7</strain>
    </source>
</reference>
<dbReference type="eggNOG" id="ENOG5032SJJ">
    <property type="taxonomic scope" value="Bacteria"/>
</dbReference>
<dbReference type="AlphaFoldDB" id="I1YGD4"/>
<gene>
    <name evidence="3" type="ordered locus">Q7C_808</name>
</gene>
<dbReference type="KEGG" id="mec:Q7C_808"/>
<feature type="domain" description="DUF7168" evidence="2">
    <location>
        <begin position="49"/>
        <end position="190"/>
    </location>
</feature>
<organism evidence="3 4">
    <name type="scientific">Methylophaga frappieri (strain ATCC BAA-2434 / DSM 25690 / JAM7)</name>
    <dbReference type="NCBI Taxonomy" id="754477"/>
    <lineage>
        <taxon>Bacteria</taxon>
        <taxon>Pseudomonadati</taxon>
        <taxon>Pseudomonadota</taxon>
        <taxon>Gammaproteobacteria</taxon>
        <taxon>Thiotrichales</taxon>
        <taxon>Piscirickettsiaceae</taxon>
        <taxon>Methylophaga</taxon>
    </lineage>
</organism>
<dbReference type="STRING" id="754477.Q7C_808"/>
<keyword evidence="4" id="KW-1185">Reference proteome</keyword>